<dbReference type="Pfam" id="PF25842">
    <property type="entry name" value="NfeD_TM"/>
    <property type="match status" value="1"/>
</dbReference>
<evidence type="ECO:0000259" key="2">
    <source>
        <dbReference type="Pfam" id="PF25842"/>
    </source>
</evidence>
<evidence type="ECO:0000313" key="4">
    <source>
        <dbReference type="Proteomes" id="UP000004846"/>
    </source>
</evidence>
<reference evidence="3 4" key="1">
    <citation type="submission" date="2010-07" db="EMBL/GenBank/DDBJ databases">
        <authorList>
            <person name="Sid Ahmed O."/>
        </authorList>
    </citation>
    <scope>NUCLEOTIDE SEQUENCE [LARGE SCALE GENOMIC DNA]</scope>
    <source>
        <strain evidence="3 4">TX4248</strain>
    </source>
</reference>
<evidence type="ECO:0000313" key="3">
    <source>
        <dbReference type="EMBL" id="EFM81344.1"/>
    </source>
</evidence>
<sequence length="177" mass="19393">MGKVLEGLPLETVYFYALVGSAVLAFLLIIFGDVFNFDGPVDPMLIIPWIAFTSLFGYLGEELTAVNSWLILIVSGILSTIIVFFLNFYVLVPLKNSEATISISEKDMEGRVATVITPIPVRGMGEIQLKSVTGSLSRPAAFYVPQEVAAPRGSEVLIIELKERVCYVIPYEGSLKI</sequence>
<protein>
    <recommendedName>
        <fullName evidence="2">Membrane protein NfeD2 N-terminal transmembrane domain-containing protein</fullName>
    </recommendedName>
</protein>
<dbReference type="InterPro" id="IPR012340">
    <property type="entry name" value="NA-bd_OB-fold"/>
</dbReference>
<dbReference type="InterPro" id="IPR058653">
    <property type="entry name" value="NfeD2_TM"/>
</dbReference>
<accession>A0A125W226</accession>
<feature type="domain" description="Membrane protein NfeD2 N-terminal transmembrane" evidence="2">
    <location>
        <begin position="9"/>
        <end position="98"/>
    </location>
</feature>
<dbReference type="EMBL" id="AEBR01000110">
    <property type="protein sequence ID" value="EFM81344.1"/>
    <property type="molecule type" value="Genomic_DNA"/>
</dbReference>
<dbReference type="HOGENOM" id="CLU_107496_0_0_9"/>
<proteinExistence type="predicted"/>
<keyword evidence="1" id="KW-0812">Transmembrane</keyword>
<dbReference type="Gene3D" id="2.40.50.140">
    <property type="entry name" value="Nucleic acid-binding proteins"/>
    <property type="match status" value="1"/>
</dbReference>
<organism evidence="3 4">
    <name type="scientific">Enterococcus faecalis TX4248</name>
    <dbReference type="NCBI Taxonomy" id="749495"/>
    <lineage>
        <taxon>Bacteria</taxon>
        <taxon>Bacillati</taxon>
        <taxon>Bacillota</taxon>
        <taxon>Bacilli</taxon>
        <taxon>Lactobacillales</taxon>
        <taxon>Enterococcaceae</taxon>
        <taxon>Enterococcus</taxon>
    </lineage>
</organism>
<dbReference type="GeneID" id="60893705"/>
<dbReference type="AlphaFoldDB" id="A0A125W226"/>
<gene>
    <name evidence="3" type="ORF">HMPREF9498_03285</name>
</gene>
<name>A0A125W226_ENTFL</name>
<comment type="caution">
    <text evidence="3">The sequence shown here is derived from an EMBL/GenBank/DDBJ whole genome shotgun (WGS) entry which is preliminary data.</text>
</comment>
<evidence type="ECO:0000256" key="1">
    <source>
        <dbReference type="SAM" id="Phobius"/>
    </source>
</evidence>
<dbReference type="Proteomes" id="UP000004846">
    <property type="component" value="Unassembled WGS sequence"/>
</dbReference>
<feature type="transmembrane region" description="Helical" evidence="1">
    <location>
        <begin position="13"/>
        <end position="31"/>
    </location>
</feature>
<keyword evidence="1" id="KW-0472">Membrane</keyword>
<dbReference type="RefSeq" id="WP_002357809.1">
    <property type="nucleotide sequence ID" value="NZ_GL454489.1"/>
</dbReference>
<keyword evidence="1" id="KW-1133">Transmembrane helix</keyword>
<feature type="transmembrane region" description="Helical" evidence="1">
    <location>
        <begin position="66"/>
        <end position="92"/>
    </location>
</feature>